<accession>A0A2I0V384</accession>
<dbReference type="RefSeq" id="WP_058843411.1">
    <property type="nucleotide sequence ID" value="NZ_PDFK01000002.1"/>
</dbReference>
<evidence type="ECO:0000313" key="2">
    <source>
        <dbReference type="EMBL" id="PKU52736.1"/>
    </source>
</evidence>
<dbReference type="Gene3D" id="3.40.630.30">
    <property type="match status" value="1"/>
</dbReference>
<evidence type="ECO:0000313" key="3">
    <source>
        <dbReference type="Proteomes" id="UP000234956"/>
    </source>
</evidence>
<gene>
    <name evidence="2" type="ORF">CRI88_08270</name>
</gene>
<name>A0A2I0V384_9BACI</name>
<organism evidence="2 3">
    <name type="scientific">Lysinibacillus fusiformis</name>
    <dbReference type="NCBI Taxonomy" id="28031"/>
    <lineage>
        <taxon>Bacteria</taxon>
        <taxon>Bacillati</taxon>
        <taxon>Bacillota</taxon>
        <taxon>Bacilli</taxon>
        <taxon>Bacillales</taxon>
        <taxon>Bacillaceae</taxon>
        <taxon>Lysinibacillus</taxon>
    </lineage>
</organism>
<sequence>MKLSLREMNEKYASEILQWHYAAPYDFYNNDLSDETLQEMLENPYNAIFNEQEELIGYYCTGTAAQVPKGHDIGAYAECYVDIGIGMKPNLTGQGLGTAFFSFIVKTIQQEHQLPLRLTVARFNKRAIRLYEKFGFVKDSEFSTPTIFITMLKKV</sequence>
<keyword evidence="2" id="KW-0808">Transferase</keyword>
<dbReference type="SUPFAM" id="SSF55729">
    <property type="entry name" value="Acyl-CoA N-acyltransferases (Nat)"/>
    <property type="match status" value="1"/>
</dbReference>
<feature type="domain" description="N-acetyltransferase" evidence="1">
    <location>
        <begin position="3"/>
        <end position="155"/>
    </location>
</feature>
<dbReference type="InterPro" id="IPR000182">
    <property type="entry name" value="GNAT_dom"/>
</dbReference>
<proteinExistence type="predicted"/>
<dbReference type="PROSITE" id="PS51186">
    <property type="entry name" value="GNAT"/>
    <property type="match status" value="1"/>
</dbReference>
<comment type="caution">
    <text evidence="2">The sequence shown here is derived from an EMBL/GenBank/DDBJ whole genome shotgun (WGS) entry which is preliminary data.</text>
</comment>
<dbReference type="AlphaFoldDB" id="A0A2I0V384"/>
<reference evidence="2 3" key="1">
    <citation type="submission" date="2017-10" db="EMBL/GenBank/DDBJ databases">
        <title>Draft genome of Lysinibacillus fusiformis strain Juneja, a laboratory-derived pathogen of Drosophila melanogaster.</title>
        <authorList>
            <person name="Smith B.R."/>
            <person name="Unckless R.L."/>
        </authorList>
    </citation>
    <scope>NUCLEOTIDE SEQUENCE [LARGE SCALE GENOMIC DNA]</scope>
    <source>
        <strain evidence="2 3">Juneja</strain>
    </source>
</reference>
<dbReference type="GO" id="GO:0016747">
    <property type="term" value="F:acyltransferase activity, transferring groups other than amino-acyl groups"/>
    <property type="evidence" value="ECO:0007669"/>
    <property type="project" value="InterPro"/>
</dbReference>
<protein>
    <submittedName>
        <fullName evidence="2">N-acetyltransferase</fullName>
    </submittedName>
</protein>
<dbReference type="Pfam" id="PF00583">
    <property type="entry name" value="Acetyltransf_1"/>
    <property type="match status" value="1"/>
</dbReference>
<evidence type="ECO:0000259" key="1">
    <source>
        <dbReference type="PROSITE" id="PS51186"/>
    </source>
</evidence>
<dbReference type="Proteomes" id="UP000234956">
    <property type="component" value="Unassembled WGS sequence"/>
</dbReference>
<dbReference type="InterPro" id="IPR016181">
    <property type="entry name" value="Acyl_CoA_acyltransferase"/>
</dbReference>
<dbReference type="EMBL" id="PDFK01000002">
    <property type="protein sequence ID" value="PKU52736.1"/>
    <property type="molecule type" value="Genomic_DNA"/>
</dbReference>